<reference evidence="4" key="1">
    <citation type="submission" date="2017-04" db="EMBL/GenBank/DDBJ databases">
        <title>Function of individual gut microbiota members based on whole genome sequencing of pure cultures obtained from chicken caecum.</title>
        <authorList>
            <person name="Medvecky M."/>
            <person name="Cejkova D."/>
            <person name="Polansky O."/>
            <person name="Karasova D."/>
            <person name="Kubasova T."/>
            <person name="Cizek A."/>
            <person name="Rychlik I."/>
        </authorList>
    </citation>
    <scope>NUCLEOTIDE SEQUENCE [LARGE SCALE GENOMIC DNA]</scope>
    <source>
        <strain evidence="4">An43</strain>
    </source>
</reference>
<comment type="function">
    <text evidence="2">Antitoxin component of a type II toxin-antitoxin (TA) system.</text>
</comment>
<gene>
    <name evidence="3" type="ORF">B5F97_12240</name>
</gene>
<protein>
    <recommendedName>
        <fullName evidence="2">Antitoxin</fullName>
    </recommendedName>
</protein>
<dbReference type="Gene3D" id="3.40.1620.10">
    <property type="entry name" value="YefM-like domain"/>
    <property type="match status" value="1"/>
</dbReference>
<dbReference type="Pfam" id="PF02604">
    <property type="entry name" value="PhdYeFM_antitox"/>
    <property type="match status" value="1"/>
</dbReference>
<dbReference type="PANTHER" id="PTHR33713">
    <property type="entry name" value="ANTITOXIN YAFN-RELATED"/>
    <property type="match status" value="1"/>
</dbReference>
<evidence type="ECO:0000256" key="2">
    <source>
        <dbReference type="RuleBase" id="RU362080"/>
    </source>
</evidence>
<comment type="similarity">
    <text evidence="1 2">Belongs to the phD/YefM antitoxin family.</text>
</comment>
<dbReference type="Gene3D" id="1.10.1220.170">
    <property type="match status" value="1"/>
</dbReference>
<dbReference type="SUPFAM" id="SSF143120">
    <property type="entry name" value="YefM-like"/>
    <property type="match status" value="1"/>
</dbReference>
<dbReference type="AlphaFoldDB" id="A0A1Y3YYF4"/>
<name>A0A1Y3YYF4_9BACE</name>
<evidence type="ECO:0000256" key="1">
    <source>
        <dbReference type="ARBA" id="ARBA00009981"/>
    </source>
</evidence>
<accession>A0A1Y3YYF4</accession>
<evidence type="ECO:0000313" key="3">
    <source>
        <dbReference type="EMBL" id="OUO00498.1"/>
    </source>
</evidence>
<comment type="caution">
    <text evidence="3">The sequence shown here is derived from an EMBL/GenBank/DDBJ whole genome shotgun (WGS) entry which is preliminary data.</text>
</comment>
<dbReference type="InterPro" id="IPR051405">
    <property type="entry name" value="phD/YefM_antitoxin"/>
</dbReference>
<dbReference type="Proteomes" id="UP000195386">
    <property type="component" value="Unassembled WGS sequence"/>
</dbReference>
<dbReference type="InterPro" id="IPR036165">
    <property type="entry name" value="YefM-like_sf"/>
</dbReference>
<sequence length="96" mass="10923">MRTANYSELRNNLKHYLDGVINDSEPLLVHRAGNESVVVISLDEYNSIKETEYIMKSPATMEAIRKGEEDIKNGNYVSQHEGESMSDFLNRAICTK</sequence>
<dbReference type="NCBIfam" id="TIGR01552">
    <property type="entry name" value="phd_fam"/>
    <property type="match status" value="1"/>
</dbReference>
<organism evidence="3 4">
    <name type="scientific">Bacteroides clarus</name>
    <dbReference type="NCBI Taxonomy" id="626929"/>
    <lineage>
        <taxon>Bacteria</taxon>
        <taxon>Pseudomonadati</taxon>
        <taxon>Bacteroidota</taxon>
        <taxon>Bacteroidia</taxon>
        <taxon>Bacteroidales</taxon>
        <taxon>Bacteroidaceae</taxon>
        <taxon>Bacteroides</taxon>
    </lineage>
</organism>
<dbReference type="InterPro" id="IPR006442">
    <property type="entry name" value="Antitoxin_Phd/YefM"/>
</dbReference>
<evidence type="ECO:0000313" key="4">
    <source>
        <dbReference type="Proteomes" id="UP000195386"/>
    </source>
</evidence>
<proteinExistence type="inferred from homology"/>
<dbReference type="EMBL" id="NFII01000011">
    <property type="protein sequence ID" value="OUO00498.1"/>
    <property type="molecule type" value="Genomic_DNA"/>
</dbReference>
<dbReference type="RefSeq" id="WP_087426457.1">
    <property type="nucleotide sequence ID" value="NZ_NFII01000011.1"/>
</dbReference>
<dbReference type="PANTHER" id="PTHR33713:SF6">
    <property type="entry name" value="ANTITOXIN YEFM"/>
    <property type="match status" value="1"/>
</dbReference>